<evidence type="ECO:0000313" key="2">
    <source>
        <dbReference type="EMBL" id="PZX92467.1"/>
    </source>
</evidence>
<dbReference type="OrthoDB" id="9805171at2"/>
<dbReference type="EMBL" id="QKXH01000010">
    <property type="protein sequence ID" value="PZX92467.1"/>
    <property type="molecule type" value="Genomic_DNA"/>
</dbReference>
<gene>
    <name evidence="2" type="ORF">DOS84_15205</name>
</gene>
<dbReference type="InterPro" id="IPR013216">
    <property type="entry name" value="Methyltransf_11"/>
</dbReference>
<protein>
    <submittedName>
        <fullName evidence="2">Class I SAM-dependent methyltransferase</fullName>
    </submittedName>
</protein>
<dbReference type="AlphaFoldDB" id="A0A2W7UB70"/>
<dbReference type="CDD" id="cd02440">
    <property type="entry name" value="AdoMet_MTases"/>
    <property type="match status" value="1"/>
</dbReference>
<feature type="domain" description="Methyltransferase type 11" evidence="1">
    <location>
        <begin position="48"/>
        <end position="135"/>
    </location>
</feature>
<evidence type="ECO:0000259" key="1">
    <source>
        <dbReference type="Pfam" id="PF08241"/>
    </source>
</evidence>
<keyword evidence="2" id="KW-0808">Transferase</keyword>
<dbReference type="PANTHER" id="PTHR42912">
    <property type="entry name" value="METHYLTRANSFERASE"/>
    <property type="match status" value="1"/>
</dbReference>
<dbReference type="GO" id="GO:0008757">
    <property type="term" value="F:S-adenosylmethionine-dependent methyltransferase activity"/>
    <property type="evidence" value="ECO:0007669"/>
    <property type="project" value="InterPro"/>
</dbReference>
<dbReference type="Proteomes" id="UP000249177">
    <property type="component" value="Unassembled WGS sequence"/>
</dbReference>
<organism evidence="2 3">
    <name type="scientific">Flavobacterium aquariorum</name>
    <dbReference type="NCBI Taxonomy" id="2217670"/>
    <lineage>
        <taxon>Bacteria</taxon>
        <taxon>Pseudomonadati</taxon>
        <taxon>Bacteroidota</taxon>
        <taxon>Flavobacteriia</taxon>
        <taxon>Flavobacteriales</taxon>
        <taxon>Flavobacteriaceae</taxon>
        <taxon>Flavobacterium</taxon>
    </lineage>
</organism>
<proteinExistence type="predicted"/>
<accession>A0A2W7UB70</accession>
<dbReference type="PANTHER" id="PTHR42912:SF93">
    <property type="entry name" value="N6-ADENOSINE-METHYLTRANSFERASE TMT1A"/>
    <property type="match status" value="1"/>
</dbReference>
<dbReference type="Pfam" id="PF08241">
    <property type="entry name" value="Methyltransf_11"/>
    <property type="match status" value="1"/>
</dbReference>
<keyword evidence="3" id="KW-1185">Reference proteome</keyword>
<dbReference type="SUPFAM" id="SSF53335">
    <property type="entry name" value="S-adenosyl-L-methionine-dependent methyltransferases"/>
    <property type="match status" value="1"/>
</dbReference>
<evidence type="ECO:0000313" key="3">
    <source>
        <dbReference type="Proteomes" id="UP000249177"/>
    </source>
</evidence>
<dbReference type="Gene3D" id="3.40.50.150">
    <property type="entry name" value="Vaccinia Virus protein VP39"/>
    <property type="match status" value="1"/>
</dbReference>
<sequence length="238" mass="28174">MIKNIDKYKRDWFIDLKLDVLPISFYIIRKSLLAAVTELRPKLHGNVLDLACGVMPYKEFLKNDLIEEYIGIDLEPTEYHNDVKPDYYWDGNKIPLDDASVNFVIATELLEHYFDTNHILKEIKRVLKPGGTFFFTVPSVWPLHEAPYDYHRFTPFALDEYFKKSKFSSWEIKPLGGFHYHLALSFALWNDYRLSGKYKKIIKPFLNMFLEFLLKKDKKNLIFKNGEMYSGLYGFVTK</sequence>
<reference evidence="2 3" key="1">
    <citation type="submission" date="2018-06" db="EMBL/GenBank/DDBJ databases">
        <title>Flavobacterium sp IMCC34762, genome.</title>
        <authorList>
            <person name="Joung Y."/>
            <person name="Cho J."/>
            <person name="Song J."/>
        </authorList>
    </citation>
    <scope>NUCLEOTIDE SEQUENCE [LARGE SCALE GENOMIC DNA]</scope>
    <source>
        <strain evidence="2 3">IMCC34762</strain>
    </source>
</reference>
<name>A0A2W7UB70_9FLAO</name>
<comment type="caution">
    <text evidence="2">The sequence shown here is derived from an EMBL/GenBank/DDBJ whole genome shotgun (WGS) entry which is preliminary data.</text>
</comment>
<dbReference type="GO" id="GO:0032259">
    <property type="term" value="P:methylation"/>
    <property type="evidence" value="ECO:0007669"/>
    <property type="project" value="UniProtKB-KW"/>
</dbReference>
<dbReference type="InterPro" id="IPR029063">
    <property type="entry name" value="SAM-dependent_MTases_sf"/>
</dbReference>
<keyword evidence="2" id="KW-0489">Methyltransferase</keyword>
<dbReference type="InterPro" id="IPR050508">
    <property type="entry name" value="Methyltransf_Superfamily"/>
</dbReference>
<dbReference type="RefSeq" id="WP_111410974.1">
    <property type="nucleotide sequence ID" value="NZ_QKXH01000010.1"/>
</dbReference>